<dbReference type="AlphaFoldDB" id="A0A563E1L0"/>
<dbReference type="SUPFAM" id="SSF53474">
    <property type="entry name" value="alpha/beta-Hydrolases"/>
    <property type="match status" value="1"/>
</dbReference>
<gene>
    <name evidence="2" type="ORF">FGL98_11615</name>
</gene>
<evidence type="ECO:0000313" key="2">
    <source>
        <dbReference type="EMBL" id="TWP36091.1"/>
    </source>
</evidence>
<dbReference type="GO" id="GO:0047617">
    <property type="term" value="F:fatty acyl-CoA hydrolase activity"/>
    <property type="evidence" value="ECO:0007669"/>
    <property type="project" value="TreeGrafter"/>
</dbReference>
<proteinExistence type="predicted"/>
<dbReference type="Proteomes" id="UP000320244">
    <property type="component" value="Unassembled WGS sequence"/>
</dbReference>
<dbReference type="PANTHER" id="PTHR10824">
    <property type="entry name" value="ACYL-COENZYME A THIOESTERASE-RELATED"/>
    <property type="match status" value="1"/>
</dbReference>
<dbReference type="OrthoDB" id="4819815at2"/>
<dbReference type="GO" id="GO:0006631">
    <property type="term" value="P:fatty acid metabolic process"/>
    <property type="evidence" value="ECO:0007669"/>
    <property type="project" value="TreeGrafter"/>
</dbReference>
<reference evidence="2 3" key="1">
    <citation type="submission" date="2019-05" db="EMBL/GenBank/DDBJ databases">
        <authorList>
            <person name="Lee S.D."/>
        </authorList>
    </citation>
    <scope>NUCLEOTIDE SEQUENCE [LARGE SCALE GENOMIC DNA]</scope>
    <source>
        <strain evidence="2 3">C5-26</strain>
    </source>
</reference>
<dbReference type="InterPro" id="IPR029058">
    <property type="entry name" value="AB_hydrolase_fold"/>
</dbReference>
<sequence>MEETLRDPEGLLVHPAEPGGCGVLVLGGSSGRIDHGRARVLAAHGATAMAIRWFDGPGLQPEPYEVPLELFFGALDRLAPMCDRLAVVGLSFGAEAALLTSAHDRRVTATIGFAPSSVVWAGVDTSHQPTRQTSQWTLGGKPTAYVPFDERWEPDSDPPAYAECYRQSLRTYADCVPAATIPVERIAGSVVLVAGGDDQVWPSVQFAAACSDRRAEHGLPTTVITDRSAGHRVTLPGESEVVAGARMARGGTPEANAHLGRLAWPAIVAALDLHP</sequence>
<organism evidence="2 3">
    <name type="scientific">Leekyejoonella antrihumi</name>
    <dbReference type="NCBI Taxonomy" id="1660198"/>
    <lineage>
        <taxon>Bacteria</taxon>
        <taxon>Bacillati</taxon>
        <taxon>Actinomycetota</taxon>
        <taxon>Actinomycetes</taxon>
        <taxon>Micrococcales</taxon>
        <taxon>Dermacoccaceae</taxon>
        <taxon>Leekyejoonella</taxon>
    </lineage>
</organism>
<dbReference type="Pfam" id="PF08840">
    <property type="entry name" value="BAAT_C"/>
    <property type="match status" value="1"/>
</dbReference>
<reference evidence="2 3" key="2">
    <citation type="submission" date="2019-08" db="EMBL/GenBank/DDBJ databases">
        <title>Jejuicoccus antrihumi gen. nov., sp. nov., a new member of the family Dermacoccaceae isolated from a cave.</title>
        <authorList>
            <person name="Schumann P."/>
            <person name="Kim I.S."/>
        </authorList>
    </citation>
    <scope>NUCLEOTIDE SEQUENCE [LARGE SCALE GENOMIC DNA]</scope>
    <source>
        <strain evidence="2 3">C5-26</strain>
    </source>
</reference>
<name>A0A563E1L0_9MICO</name>
<protein>
    <submittedName>
        <fullName evidence="2">Acyl-CoA thioesterase</fullName>
    </submittedName>
</protein>
<dbReference type="InterPro" id="IPR014940">
    <property type="entry name" value="BAAT_C"/>
</dbReference>
<comment type="caution">
    <text evidence="2">The sequence shown here is derived from an EMBL/GenBank/DDBJ whole genome shotgun (WGS) entry which is preliminary data.</text>
</comment>
<dbReference type="EMBL" id="VCQV01000014">
    <property type="protein sequence ID" value="TWP36091.1"/>
    <property type="molecule type" value="Genomic_DNA"/>
</dbReference>
<dbReference type="GO" id="GO:0006637">
    <property type="term" value="P:acyl-CoA metabolic process"/>
    <property type="evidence" value="ECO:0007669"/>
    <property type="project" value="TreeGrafter"/>
</dbReference>
<evidence type="ECO:0000313" key="3">
    <source>
        <dbReference type="Proteomes" id="UP000320244"/>
    </source>
</evidence>
<evidence type="ECO:0000259" key="1">
    <source>
        <dbReference type="Pfam" id="PF08840"/>
    </source>
</evidence>
<dbReference type="RefSeq" id="WP_146316933.1">
    <property type="nucleotide sequence ID" value="NZ_VCQV01000014.1"/>
</dbReference>
<dbReference type="PANTHER" id="PTHR10824:SF4">
    <property type="entry name" value="ACYL-COENZYME A THIOESTERASE 1-LIKE"/>
    <property type="match status" value="1"/>
</dbReference>
<keyword evidence="3" id="KW-1185">Reference proteome</keyword>
<accession>A0A563E1L0</accession>
<dbReference type="Gene3D" id="3.40.50.1820">
    <property type="entry name" value="alpha/beta hydrolase"/>
    <property type="match status" value="1"/>
</dbReference>
<feature type="domain" description="BAAT/Acyl-CoA thioester hydrolase C-terminal" evidence="1">
    <location>
        <begin position="83"/>
        <end position="269"/>
    </location>
</feature>